<reference evidence="2 3" key="1">
    <citation type="submission" date="2018-10" db="EMBL/GenBank/DDBJ databases">
        <title>Sequencing the genomes of 1000 actinobacteria strains.</title>
        <authorList>
            <person name="Klenk H.-P."/>
        </authorList>
    </citation>
    <scope>NUCLEOTIDE SEQUENCE [LARGE SCALE GENOMIC DNA]</scope>
    <source>
        <strain evidence="2 3">DSM 45175</strain>
    </source>
</reference>
<proteinExistence type="predicted"/>
<feature type="region of interest" description="Disordered" evidence="1">
    <location>
        <begin position="44"/>
        <end position="79"/>
    </location>
</feature>
<protein>
    <submittedName>
        <fullName evidence="2">Uncharacterized protein</fullName>
    </submittedName>
</protein>
<dbReference type="RefSeq" id="WP_121160715.1">
    <property type="nucleotide sequence ID" value="NZ_RBKT01000001.1"/>
</dbReference>
<dbReference type="AlphaFoldDB" id="A0A495JUS2"/>
<dbReference type="EMBL" id="RBKT01000001">
    <property type="protein sequence ID" value="RKR92767.1"/>
    <property type="molecule type" value="Genomic_DNA"/>
</dbReference>
<gene>
    <name evidence="2" type="ORF">BDK92_7247</name>
</gene>
<dbReference type="OrthoDB" id="3194899at2"/>
<keyword evidence="3" id="KW-1185">Reference proteome</keyword>
<accession>A0A495JUS2</accession>
<evidence type="ECO:0000313" key="3">
    <source>
        <dbReference type="Proteomes" id="UP000277671"/>
    </source>
</evidence>
<organism evidence="2 3">
    <name type="scientific">Micromonospora pisi</name>
    <dbReference type="NCBI Taxonomy" id="589240"/>
    <lineage>
        <taxon>Bacteria</taxon>
        <taxon>Bacillati</taxon>
        <taxon>Actinomycetota</taxon>
        <taxon>Actinomycetes</taxon>
        <taxon>Micromonosporales</taxon>
        <taxon>Micromonosporaceae</taxon>
        <taxon>Micromonospora</taxon>
    </lineage>
</organism>
<comment type="caution">
    <text evidence="2">The sequence shown here is derived from an EMBL/GenBank/DDBJ whole genome shotgun (WGS) entry which is preliminary data.</text>
</comment>
<name>A0A495JUS2_9ACTN</name>
<evidence type="ECO:0000256" key="1">
    <source>
        <dbReference type="SAM" id="MobiDB-lite"/>
    </source>
</evidence>
<evidence type="ECO:0000313" key="2">
    <source>
        <dbReference type="EMBL" id="RKR92767.1"/>
    </source>
</evidence>
<sequence length="94" mass="10024">MVLIRRLGRDSALYRELAGDNADVDLGDHLLAHIGTLLAGANWQRGGGKGSRPKPVKVGADTAKQPADRPVKTRQQRGDDYAARLANLGLIPAT</sequence>
<feature type="compositionally biased region" description="Basic and acidic residues" evidence="1">
    <location>
        <begin position="66"/>
        <end position="79"/>
    </location>
</feature>
<dbReference type="Proteomes" id="UP000277671">
    <property type="component" value="Unassembled WGS sequence"/>
</dbReference>